<protein>
    <submittedName>
        <fullName evidence="2">Hydrolase</fullName>
    </submittedName>
</protein>
<sequence length="313" mass="32674">MFSDAPVATHQLHSSYEMEAPGPLGALRGTAVLPAEKGAPVILIIPGSGPTDRDGNSPLGIRAATYKLLAEGLAAQGVASIRIDKRGMFGSQAAVPDANAVTVNDYVDDISAWVNVAMAQTGASCIWLLGHSEGGLVALVAVGKIKNICGLVLLATPARPLGEVLAAQLRSNPHNAPLMDAAVNVINQLSAGHRVDAQNIPPLLMPLFKPAVQGFLISAFSLNPIKLAGKIDKPVLILQGERDIQVPATAEQLRQVFPQATLAMLPDTNHIFKSVTTDDKAVNLATYAMADLPLAPGVVSAITDFVKSHSSSR</sequence>
<keyword evidence="2" id="KW-0378">Hydrolase</keyword>
<organism evidence="2 3">
    <name type="scientific">Gibbsiella quercinecans</name>
    <dbReference type="NCBI Taxonomy" id="929813"/>
    <lineage>
        <taxon>Bacteria</taxon>
        <taxon>Pseudomonadati</taxon>
        <taxon>Pseudomonadota</taxon>
        <taxon>Gammaproteobacteria</taxon>
        <taxon>Enterobacterales</taxon>
        <taxon>Yersiniaceae</taxon>
        <taxon>Gibbsiella</taxon>
    </lineage>
</organism>
<accession>A0A250B6N0</accession>
<dbReference type="Gene3D" id="3.40.50.1820">
    <property type="entry name" value="alpha/beta hydrolase"/>
    <property type="match status" value="1"/>
</dbReference>
<dbReference type="Proteomes" id="UP000217182">
    <property type="component" value="Chromosome"/>
</dbReference>
<dbReference type="InterPro" id="IPR053145">
    <property type="entry name" value="AB_hydrolase_Est10"/>
</dbReference>
<dbReference type="PANTHER" id="PTHR43265:SF1">
    <property type="entry name" value="ESTERASE ESTD"/>
    <property type="match status" value="1"/>
</dbReference>
<reference evidence="2 3" key="1">
    <citation type="submission" date="2016-01" db="EMBL/GenBank/DDBJ databases">
        <authorList>
            <person name="Oliw E.H."/>
        </authorList>
    </citation>
    <scope>NUCLEOTIDE SEQUENCE [LARGE SCALE GENOMIC DNA]</scope>
    <source>
        <strain evidence="2 3">FRB97</strain>
    </source>
</reference>
<dbReference type="GO" id="GO:0052689">
    <property type="term" value="F:carboxylic ester hydrolase activity"/>
    <property type="evidence" value="ECO:0007669"/>
    <property type="project" value="TreeGrafter"/>
</dbReference>
<dbReference type="RefSeq" id="WP_095848476.1">
    <property type="nucleotide sequence ID" value="NZ_CP014136.1"/>
</dbReference>
<name>A0A250B6N0_9GAMM</name>
<dbReference type="EMBL" id="CP014136">
    <property type="protein sequence ID" value="ATA21890.1"/>
    <property type="molecule type" value="Genomic_DNA"/>
</dbReference>
<dbReference type="AlphaFoldDB" id="A0A250B6N0"/>
<dbReference type="Pfam" id="PF12146">
    <property type="entry name" value="Hydrolase_4"/>
    <property type="match status" value="1"/>
</dbReference>
<evidence type="ECO:0000259" key="1">
    <source>
        <dbReference type="Pfam" id="PF12146"/>
    </source>
</evidence>
<dbReference type="SUPFAM" id="SSF53474">
    <property type="entry name" value="alpha/beta-Hydrolases"/>
    <property type="match status" value="1"/>
</dbReference>
<dbReference type="InterPro" id="IPR029058">
    <property type="entry name" value="AB_hydrolase_fold"/>
</dbReference>
<dbReference type="PANTHER" id="PTHR43265">
    <property type="entry name" value="ESTERASE ESTD"/>
    <property type="match status" value="1"/>
</dbReference>
<keyword evidence="3" id="KW-1185">Reference proteome</keyword>
<dbReference type="OrthoDB" id="9806902at2"/>
<feature type="domain" description="Serine aminopeptidase S33" evidence="1">
    <location>
        <begin position="63"/>
        <end position="160"/>
    </location>
</feature>
<gene>
    <name evidence="2" type="ORF">AWC35_22540</name>
</gene>
<proteinExistence type="predicted"/>
<dbReference type="KEGG" id="gqu:AWC35_22540"/>
<evidence type="ECO:0000313" key="3">
    <source>
        <dbReference type="Proteomes" id="UP000217182"/>
    </source>
</evidence>
<evidence type="ECO:0000313" key="2">
    <source>
        <dbReference type="EMBL" id="ATA21890.1"/>
    </source>
</evidence>
<dbReference type="InterPro" id="IPR022742">
    <property type="entry name" value="Hydrolase_4"/>
</dbReference>